<evidence type="ECO:0000313" key="2">
    <source>
        <dbReference type="EnsemblPlants" id="OGLUM06G20280.1"/>
    </source>
</evidence>
<organism evidence="2">
    <name type="scientific">Oryza glumipatula</name>
    <dbReference type="NCBI Taxonomy" id="40148"/>
    <lineage>
        <taxon>Eukaryota</taxon>
        <taxon>Viridiplantae</taxon>
        <taxon>Streptophyta</taxon>
        <taxon>Embryophyta</taxon>
        <taxon>Tracheophyta</taxon>
        <taxon>Spermatophyta</taxon>
        <taxon>Magnoliopsida</taxon>
        <taxon>Liliopsida</taxon>
        <taxon>Poales</taxon>
        <taxon>Poaceae</taxon>
        <taxon>BOP clade</taxon>
        <taxon>Oryzoideae</taxon>
        <taxon>Oryzeae</taxon>
        <taxon>Oryzinae</taxon>
        <taxon>Oryza</taxon>
    </lineage>
</organism>
<name>A0A0E0AB63_9ORYZ</name>
<accession>A0A0E0AB63</accession>
<evidence type="ECO:0000256" key="1">
    <source>
        <dbReference type="SAM" id="MobiDB-lite"/>
    </source>
</evidence>
<protein>
    <submittedName>
        <fullName evidence="2">Uncharacterized protein</fullName>
    </submittedName>
</protein>
<dbReference type="AlphaFoldDB" id="A0A0E0AB63"/>
<sequence>MNRGRRDRPSPPPHLANYRRRGGRASPGARRRRAPPTTPRRFLEQTLAIRKMMDRTLNQNYRRISIVERQYTQRILVL</sequence>
<feature type="region of interest" description="Disordered" evidence="1">
    <location>
        <begin position="1"/>
        <end position="41"/>
    </location>
</feature>
<dbReference type="Proteomes" id="UP000026961">
    <property type="component" value="Chromosome 6"/>
</dbReference>
<proteinExistence type="predicted"/>
<evidence type="ECO:0000313" key="3">
    <source>
        <dbReference type="Proteomes" id="UP000026961"/>
    </source>
</evidence>
<feature type="compositionally biased region" description="Basic residues" evidence="1">
    <location>
        <begin position="17"/>
        <end position="34"/>
    </location>
</feature>
<reference evidence="2" key="2">
    <citation type="submission" date="2018-05" db="EMBL/GenBank/DDBJ databases">
        <title>OgluRS3 (Oryza glumaepatula Reference Sequence Version 3).</title>
        <authorList>
            <person name="Zhang J."/>
            <person name="Kudrna D."/>
            <person name="Lee S."/>
            <person name="Talag J."/>
            <person name="Welchert J."/>
            <person name="Wing R.A."/>
        </authorList>
    </citation>
    <scope>NUCLEOTIDE SEQUENCE [LARGE SCALE GENOMIC DNA]</scope>
</reference>
<dbReference type="EnsemblPlants" id="OGLUM06G20280.1">
    <property type="protein sequence ID" value="OGLUM06G20280.1"/>
    <property type="gene ID" value="OGLUM06G20280"/>
</dbReference>
<reference evidence="2" key="1">
    <citation type="submission" date="2015-04" db="UniProtKB">
        <authorList>
            <consortium name="EnsemblPlants"/>
        </authorList>
    </citation>
    <scope>IDENTIFICATION</scope>
</reference>
<keyword evidence="3" id="KW-1185">Reference proteome</keyword>
<dbReference type="Gramene" id="OGLUM06G20280.1">
    <property type="protein sequence ID" value="OGLUM06G20280.1"/>
    <property type="gene ID" value="OGLUM06G20280"/>
</dbReference>